<feature type="region of interest" description="Disordered" evidence="1">
    <location>
        <begin position="187"/>
        <end position="232"/>
    </location>
</feature>
<dbReference type="InterPro" id="IPR051291">
    <property type="entry name" value="CIMAP"/>
</dbReference>
<evidence type="ECO:0000256" key="1">
    <source>
        <dbReference type="SAM" id="MobiDB-lite"/>
    </source>
</evidence>
<dbReference type="InterPro" id="IPR010736">
    <property type="entry name" value="SHIPPO-rpt"/>
</dbReference>
<feature type="compositionally biased region" description="Low complexity" evidence="1">
    <location>
        <begin position="19"/>
        <end position="38"/>
    </location>
</feature>
<feature type="region of interest" description="Disordered" evidence="1">
    <location>
        <begin position="1"/>
        <end position="173"/>
    </location>
</feature>
<dbReference type="EMBL" id="JAPFFF010000058">
    <property type="protein sequence ID" value="KAK8837689.1"/>
    <property type="molecule type" value="Genomic_DNA"/>
</dbReference>
<feature type="region of interest" description="Disordered" evidence="1">
    <location>
        <begin position="274"/>
        <end position="384"/>
    </location>
</feature>
<gene>
    <name evidence="2" type="ORF">M9Y10_036224</name>
</gene>
<keyword evidence="3" id="KW-1185">Reference proteome</keyword>
<proteinExistence type="predicted"/>
<feature type="compositionally biased region" description="Pro residues" evidence="1">
    <location>
        <begin position="8"/>
        <end position="18"/>
    </location>
</feature>
<dbReference type="Pfam" id="PF07004">
    <property type="entry name" value="SHIPPO-rpt"/>
    <property type="match status" value="4"/>
</dbReference>
<evidence type="ECO:0000313" key="2">
    <source>
        <dbReference type="EMBL" id="KAK8837689.1"/>
    </source>
</evidence>
<dbReference type="Proteomes" id="UP001470230">
    <property type="component" value="Unassembled WGS sequence"/>
</dbReference>
<protein>
    <submittedName>
        <fullName evidence="2">Outer dense fiber protein 3-like protein 2</fullName>
    </submittedName>
</protein>
<dbReference type="PANTHER" id="PTHR21580:SF28">
    <property type="entry name" value="BOREALIN N-TERMINAL DOMAIN-CONTAINING PROTEIN-RELATED"/>
    <property type="match status" value="1"/>
</dbReference>
<organism evidence="2 3">
    <name type="scientific">Tritrichomonas musculus</name>
    <dbReference type="NCBI Taxonomy" id="1915356"/>
    <lineage>
        <taxon>Eukaryota</taxon>
        <taxon>Metamonada</taxon>
        <taxon>Parabasalia</taxon>
        <taxon>Tritrichomonadida</taxon>
        <taxon>Tritrichomonadidae</taxon>
        <taxon>Tritrichomonas</taxon>
    </lineage>
</organism>
<comment type="caution">
    <text evidence="2">The sequence shown here is derived from an EMBL/GenBank/DDBJ whole genome shotgun (WGS) entry which is preliminary data.</text>
</comment>
<sequence length="415" mass="44833">MASEFFAPLPPTAPPEPIPFLVTSSGANASPGPASTSTRGDPLTDVPKTYLKGRHPDRNDVNTAPYRDVGSTIGKGKKFTLKGRCEEPMPETGPSPDYVPPPFGSGARAATVHQRAKESTKESTPGPGQYQDRYSIGSNARKSTFHGPRDRGFPVREGAPGPGSYAAQMPPNKTNNARIVIGHRLTEGHTESTPGPGQYKVPTLAPNKSKGNIGVRLTSNSVRDGPGPAEYETQTNTLSNIPRIYLHGRVENHQEVNQAPYRVIRRSSETPRYSMRSRYYQSSETTPGVDYVPPAFGKDSRKVGIGRRLPTHENETTPGPGAYKPVSPKDLGSARKSTFHGPRTRSAAPQTASPGPAEYGPDYNAIKSRSPRFTMKGAKYEEKRDKTGEYVDLGSTNRGPRYSLGARPALACAYS</sequence>
<name>A0ABR2GUR9_9EUKA</name>
<feature type="compositionally biased region" description="Pro residues" evidence="1">
    <location>
        <begin position="91"/>
        <end position="103"/>
    </location>
</feature>
<reference evidence="2 3" key="1">
    <citation type="submission" date="2024-04" db="EMBL/GenBank/DDBJ databases">
        <title>Tritrichomonas musculus Genome.</title>
        <authorList>
            <person name="Alves-Ferreira E."/>
            <person name="Grigg M."/>
            <person name="Lorenzi H."/>
            <person name="Galac M."/>
        </authorList>
    </citation>
    <scope>NUCLEOTIDE SEQUENCE [LARGE SCALE GENOMIC DNA]</scope>
    <source>
        <strain evidence="2 3">EAF2021</strain>
    </source>
</reference>
<dbReference type="PANTHER" id="PTHR21580">
    <property type="entry name" value="SHIPPO-1-RELATED"/>
    <property type="match status" value="1"/>
</dbReference>
<accession>A0ABR2GUR9</accession>
<feature type="compositionally biased region" description="Low complexity" evidence="1">
    <location>
        <begin position="274"/>
        <end position="283"/>
    </location>
</feature>
<evidence type="ECO:0000313" key="3">
    <source>
        <dbReference type="Proteomes" id="UP001470230"/>
    </source>
</evidence>